<dbReference type="Pfam" id="PF14697">
    <property type="entry name" value="Fer4_21"/>
    <property type="match status" value="1"/>
</dbReference>
<dbReference type="Gene3D" id="1.10.15.40">
    <property type="entry name" value="Electron transport complex subunit B, putative Fe-S cluster"/>
    <property type="match status" value="1"/>
</dbReference>
<dbReference type="SUPFAM" id="SSF54862">
    <property type="entry name" value="4Fe-4S ferredoxins"/>
    <property type="match status" value="1"/>
</dbReference>
<dbReference type="STRING" id="44576.SAMN05421881_100174"/>
<gene>
    <name evidence="15" type="ORF">SAMN05421881_100174</name>
</gene>
<dbReference type="GO" id="GO:0046872">
    <property type="term" value="F:metal ion binding"/>
    <property type="evidence" value="ECO:0007669"/>
    <property type="project" value="UniProtKB-KW"/>
</dbReference>
<evidence type="ECO:0000256" key="2">
    <source>
        <dbReference type="ARBA" id="ARBA00022475"/>
    </source>
</evidence>
<organism evidence="15 16">
    <name type="scientific">Nitrosomonas halophila</name>
    <dbReference type="NCBI Taxonomy" id="44576"/>
    <lineage>
        <taxon>Bacteria</taxon>
        <taxon>Pseudomonadati</taxon>
        <taxon>Pseudomonadota</taxon>
        <taxon>Betaproteobacteria</taxon>
        <taxon>Nitrosomonadales</taxon>
        <taxon>Nitrosomonadaceae</taxon>
        <taxon>Nitrosomonas</taxon>
    </lineage>
</organism>
<dbReference type="GO" id="GO:0051539">
    <property type="term" value="F:4 iron, 4 sulfur cluster binding"/>
    <property type="evidence" value="ECO:0007669"/>
    <property type="project" value="UniProtKB-KW"/>
</dbReference>
<evidence type="ECO:0000256" key="8">
    <source>
        <dbReference type="ARBA" id="ARBA00022982"/>
    </source>
</evidence>
<accession>A0A1H3BNC3</accession>
<feature type="compositionally biased region" description="Polar residues" evidence="12">
    <location>
        <begin position="170"/>
        <end position="189"/>
    </location>
</feature>
<evidence type="ECO:0000256" key="3">
    <source>
        <dbReference type="ARBA" id="ARBA00022485"/>
    </source>
</evidence>
<evidence type="ECO:0000259" key="14">
    <source>
        <dbReference type="PROSITE" id="PS51656"/>
    </source>
</evidence>
<evidence type="ECO:0000256" key="1">
    <source>
        <dbReference type="ARBA" id="ARBA00022448"/>
    </source>
</evidence>
<dbReference type="Proteomes" id="UP000198640">
    <property type="component" value="Unassembled WGS sequence"/>
</dbReference>
<dbReference type="EMBL" id="FNOY01000001">
    <property type="protein sequence ID" value="SDX43436.1"/>
    <property type="molecule type" value="Genomic_DNA"/>
</dbReference>
<evidence type="ECO:0000256" key="4">
    <source>
        <dbReference type="ARBA" id="ARBA00022519"/>
    </source>
</evidence>
<keyword evidence="11" id="KW-0472">Membrane</keyword>
<dbReference type="InterPro" id="IPR050294">
    <property type="entry name" value="RnfB_subfamily"/>
</dbReference>
<dbReference type="InterPro" id="IPR007202">
    <property type="entry name" value="4Fe-4S_dom"/>
</dbReference>
<evidence type="ECO:0000256" key="5">
    <source>
        <dbReference type="ARBA" id="ARBA00022723"/>
    </source>
</evidence>
<keyword evidence="16" id="KW-1185">Reference proteome</keyword>
<dbReference type="AlphaFoldDB" id="A0A1H3BNC3"/>
<proteinExistence type="predicted"/>
<evidence type="ECO:0000256" key="6">
    <source>
        <dbReference type="ARBA" id="ARBA00022737"/>
    </source>
</evidence>
<dbReference type="InterPro" id="IPR017900">
    <property type="entry name" value="4Fe4S_Fe_S_CS"/>
</dbReference>
<dbReference type="InterPro" id="IPR017896">
    <property type="entry name" value="4Fe4S_Fe-S-bd"/>
</dbReference>
<keyword evidence="9" id="KW-0408">Iron</keyword>
<dbReference type="PROSITE" id="PS51656">
    <property type="entry name" value="4FE4S"/>
    <property type="match status" value="1"/>
</dbReference>
<feature type="region of interest" description="Disordered" evidence="12">
    <location>
        <begin position="168"/>
        <end position="193"/>
    </location>
</feature>
<keyword evidence="8" id="KW-0249">Electron transport</keyword>
<keyword evidence="6" id="KW-0677">Repeat</keyword>
<dbReference type="NCBIfam" id="TIGR01944">
    <property type="entry name" value="rnfB"/>
    <property type="match status" value="1"/>
</dbReference>
<dbReference type="PANTHER" id="PTHR42859">
    <property type="entry name" value="OXIDOREDUCTASE"/>
    <property type="match status" value="1"/>
</dbReference>
<keyword evidence="7" id="KW-1278">Translocase</keyword>
<evidence type="ECO:0000256" key="12">
    <source>
        <dbReference type="SAM" id="MobiDB-lite"/>
    </source>
</evidence>
<keyword evidence="2" id="KW-1003">Cell membrane</keyword>
<dbReference type="PROSITE" id="PS00198">
    <property type="entry name" value="4FE4S_FER_1"/>
    <property type="match status" value="2"/>
</dbReference>
<keyword evidence="3" id="KW-0004">4Fe-4S</keyword>
<keyword evidence="5" id="KW-0479">Metal-binding</keyword>
<dbReference type="Gene3D" id="3.30.70.20">
    <property type="match status" value="2"/>
</dbReference>
<reference evidence="15 16" key="1">
    <citation type="submission" date="2016-10" db="EMBL/GenBank/DDBJ databases">
        <authorList>
            <person name="de Groot N.N."/>
        </authorList>
    </citation>
    <scope>NUCLEOTIDE SEQUENCE [LARGE SCALE GENOMIC DNA]</scope>
    <source>
        <strain evidence="15 16">Nm1</strain>
    </source>
</reference>
<evidence type="ECO:0000256" key="10">
    <source>
        <dbReference type="ARBA" id="ARBA00023014"/>
    </source>
</evidence>
<feature type="domain" description="4Fe-4S ferredoxin-type" evidence="13">
    <location>
        <begin position="108"/>
        <end position="137"/>
    </location>
</feature>
<dbReference type="GO" id="GO:0009055">
    <property type="term" value="F:electron transfer activity"/>
    <property type="evidence" value="ECO:0007669"/>
    <property type="project" value="InterPro"/>
</dbReference>
<evidence type="ECO:0000313" key="16">
    <source>
        <dbReference type="Proteomes" id="UP000198640"/>
    </source>
</evidence>
<keyword evidence="4" id="KW-0997">Cell inner membrane</keyword>
<protein>
    <submittedName>
        <fullName evidence="15">Electron transport complex protein RnfB</fullName>
    </submittedName>
</protein>
<dbReference type="Pfam" id="PF04060">
    <property type="entry name" value="FeS"/>
    <property type="match status" value="1"/>
</dbReference>
<evidence type="ECO:0000256" key="11">
    <source>
        <dbReference type="ARBA" id="ARBA00023136"/>
    </source>
</evidence>
<dbReference type="InterPro" id="IPR010207">
    <property type="entry name" value="Elect_transpt_cplx_RnfB/RsxB"/>
</dbReference>
<sequence length="219" mass="23725">MLDKFTLIERIDAILPQTQCGQCGFDGCKPYATAIAEGRADINQCPPGDNAGVQKLAAILNIAPKPLDTTYGHPKPKAVAVVDESQCIGCTFCLRACPVDAIVGAAKQMHTVLSEACTGCERCIAPCPMDCISMQEVAEPATPEIQQQLADRARERYHFRLQRLARDQQTRANKLQQKRVTASTAQTAQDMPASKQAIIQAAMERARAKLPGHLAKPQA</sequence>
<keyword evidence="10" id="KW-0411">Iron-sulfur</keyword>
<dbReference type="PANTHER" id="PTHR42859:SF3">
    <property type="entry name" value="ION-TRANSLOCATING OXIDOREDUCTASE COMPLEX SUBUNIT B"/>
    <property type="match status" value="1"/>
</dbReference>
<feature type="domain" description="4Fe-4S" evidence="14">
    <location>
        <begin position="3"/>
        <end position="62"/>
    </location>
</feature>
<keyword evidence="1" id="KW-0813">Transport</keyword>
<name>A0A1H3BNC3_9PROT</name>
<evidence type="ECO:0000259" key="13">
    <source>
        <dbReference type="PROSITE" id="PS51379"/>
    </source>
</evidence>
<feature type="domain" description="4Fe-4S ferredoxin-type" evidence="13">
    <location>
        <begin position="78"/>
        <end position="107"/>
    </location>
</feature>
<evidence type="ECO:0000256" key="7">
    <source>
        <dbReference type="ARBA" id="ARBA00022967"/>
    </source>
</evidence>
<evidence type="ECO:0000313" key="15">
    <source>
        <dbReference type="EMBL" id="SDX43436.1"/>
    </source>
</evidence>
<dbReference type="PROSITE" id="PS51379">
    <property type="entry name" value="4FE4S_FER_2"/>
    <property type="match status" value="2"/>
</dbReference>
<evidence type="ECO:0000256" key="9">
    <source>
        <dbReference type="ARBA" id="ARBA00023004"/>
    </source>
</evidence>
<dbReference type="OrthoDB" id="9789936at2"/>